<dbReference type="SUPFAM" id="SSF53448">
    <property type="entry name" value="Nucleotide-diphospho-sugar transferases"/>
    <property type="match status" value="1"/>
</dbReference>
<protein>
    <submittedName>
        <fullName evidence="4">Spore protein YkvP</fullName>
    </submittedName>
</protein>
<dbReference type="Pfam" id="PF13524">
    <property type="entry name" value="Glyco_trans_1_2"/>
    <property type="match status" value="1"/>
</dbReference>
<dbReference type="RefSeq" id="WP_062022619.1">
    <property type="nucleotide sequence ID" value="NZ_LQQC01000012.1"/>
</dbReference>
<feature type="transmembrane region" description="Helical" evidence="1">
    <location>
        <begin position="15"/>
        <end position="33"/>
    </location>
</feature>
<dbReference type="CDD" id="cd00761">
    <property type="entry name" value="Glyco_tranf_GTA_type"/>
    <property type="match status" value="1"/>
</dbReference>
<keyword evidence="1" id="KW-1133">Transmembrane helix</keyword>
<proteinExistence type="predicted"/>
<dbReference type="InterPro" id="IPR055259">
    <property type="entry name" value="YkvP/CgeB_Glyco_trans-like"/>
</dbReference>
<dbReference type="AlphaFoldDB" id="A0A150H6P2"/>
<dbReference type="Gene3D" id="3.90.550.10">
    <property type="entry name" value="Spore Coat Polysaccharide Biosynthesis Protein SpsA, Chain A"/>
    <property type="match status" value="1"/>
</dbReference>
<organism evidence="4 5">
    <name type="scientific">Brevibacterium ravenspurgense</name>
    <dbReference type="NCBI Taxonomy" id="479117"/>
    <lineage>
        <taxon>Bacteria</taxon>
        <taxon>Bacillati</taxon>
        <taxon>Actinomycetota</taxon>
        <taxon>Actinomycetes</taxon>
        <taxon>Micrococcales</taxon>
        <taxon>Brevibacteriaceae</taxon>
        <taxon>Brevibacterium</taxon>
    </lineage>
</organism>
<feature type="transmembrane region" description="Helical" evidence="1">
    <location>
        <begin position="39"/>
        <end position="57"/>
    </location>
</feature>
<accession>A0A150H6P2</accession>
<dbReference type="EMBL" id="LQQC01000012">
    <property type="protein sequence ID" value="KXZ57290.1"/>
    <property type="molecule type" value="Genomic_DNA"/>
</dbReference>
<dbReference type="Pfam" id="PF00535">
    <property type="entry name" value="Glycos_transf_2"/>
    <property type="match status" value="1"/>
</dbReference>
<evidence type="ECO:0000259" key="3">
    <source>
        <dbReference type="Pfam" id="PF13524"/>
    </source>
</evidence>
<feature type="domain" description="Glycosyltransferase 2-like" evidence="2">
    <location>
        <begin position="506"/>
        <end position="607"/>
    </location>
</feature>
<evidence type="ECO:0000259" key="2">
    <source>
        <dbReference type="Pfam" id="PF00535"/>
    </source>
</evidence>
<comment type="caution">
    <text evidence="4">The sequence shown here is derived from an EMBL/GenBank/DDBJ whole genome shotgun (WGS) entry which is preliminary data.</text>
</comment>
<keyword evidence="1" id="KW-0472">Membrane</keyword>
<evidence type="ECO:0000313" key="5">
    <source>
        <dbReference type="Proteomes" id="UP000243589"/>
    </source>
</evidence>
<evidence type="ECO:0000256" key="1">
    <source>
        <dbReference type="SAM" id="Phobius"/>
    </source>
</evidence>
<dbReference type="Proteomes" id="UP000243589">
    <property type="component" value="Unassembled WGS sequence"/>
</dbReference>
<dbReference type="SUPFAM" id="SSF53756">
    <property type="entry name" value="UDP-Glycosyltransferase/glycogen phosphorylase"/>
    <property type="match status" value="1"/>
</dbReference>
<evidence type="ECO:0000313" key="4">
    <source>
        <dbReference type="EMBL" id="KXZ57290.1"/>
    </source>
</evidence>
<keyword evidence="5" id="KW-1185">Reference proteome</keyword>
<dbReference type="PATRIC" id="fig|479117.4.peg.1793"/>
<name>A0A150H6P2_9MICO</name>
<dbReference type="InterPro" id="IPR001173">
    <property type="entry name" value="Glyco_trans_2-like"/>
</dbReference>
<dbReference type="Gene3D" id="3.40.50.2000">
    <property type="entry name" value="Glycogen Phosphorylase B"/>
    <property type="match status" value="1"/>
</dbReference>
<keyword evidence="1" id="KW-0812">Transmembrane</keyword>
<sequence length="729" mass="82791">MRLANSLRTRTSRRTLPPVLAVQTLVALALILLQQWTELALLIAVSIPITIALILLVDNRVATSENETSLSELQHTTDKQLAETKNAQQIIQRIDNRARKINPTINNIAGSVGRSAPIIRDIKAQVTAFSTTQFEKGAKHISAAKGRPPLEGHEGHIKLAASKPTIDRAPEHSPNVAMIADPFTAEAFSLEWNTFFPTPTNWRELTHSRRPDFLFVESAWEGNDGAWKYHLTGPTAPRPALIELVEYYKDSGIPTVFWNKEDPPHFEDFIDAAKLFDYVFTTEGELIPEYKSRLGHERVALLPFAAQPKLHNPIRSSISPRQGDIVFGGMYFRDKYPERRHQMDRLLTAAKKLSLDIFSRQSNGDPKYQFPKTFDDHVHSAIEYHRMVTAYKEYKVVINVNSVVNSDTMCARRIFEATACGAAVVTEPTPATKRFFPNSLLTETYDEQDAYLNMRTLLRSDEYRDRLVHKAQRHVWENHTYAHRAREVQAMLEYPFSSRDQSASFIVTSNRPTELRNVLANYARQDVSNKELLYLAHGFTVDEKLLMSLCDELGIDPPTVIHAPNTDPLGKNLNTLCEAASGDCIVRMDDDDYYGEKYAADLLHAMNFSSSPLVGKADSYIYLEELDVTVRTLVGHSNKFTDLIRGATFCGTRDLFNEYRFPEMGKSEDSSFLQRLIKDGIRPYAADRFNFIVKRKANKSSHTWQVNDRTLFHTGVQAFYGWDPKQVSV</sequence>
<dbReference type="InterPro" id="IPR029044">
    <property type="entry name" value="Nucleotide-diphossugar_trans"/>
</dbReference>
<gene>
    <name evidence="4" type="primary">ykvP</name>
    <name evidence="4" type="ORF">Bravens_01810</name>
</gene>
<feature type="domain" description="Spore protein YkvP/CgeB glycosyl transferase-like" evidence="3">
    <location>
        <begin position="346"/>
        <end position="489"/>
    </location>
</feature>
<reference evidence="4 5" key="1">
    <citation type="submission" date="2016-01" db="EMBL/GenBank/DDBJ databases">
        <title>Use of Whole Genome Sequencing to ascertain that Brevibacterium massiliense (Roux, Raoult 2009) is a later heterotypic synonym of Brevibacterium ravenspurgense (Mages 2008).</title>
        <authorList>
            <person name="Bernier A.-M."/>
            <person name="Burdz T."/>
            <person name="Huynh C."/>
            <person name="Pachecho A.L."/>
            <person name="Wiebe D."/>
            <person name="Bonner C."/>
            <person name="Bernard K."/>
        </authorList>
    </citation>
    <scope>NUCLEOTIDE SEQUENCE [LARGE SCALE GENOMIC DNA]</scope>
    <source>
        <strain evidence="4 5">CCUG56047</strain>
    </source>
</reference>